<protein>
    <submittedName>
        <fullName evidence="2">Uncharacterized protein</fullName>
    </submittedName>
</protein>
<reference evidence="3" key="1">
    <citation type="submission" date="2023-11" db="EMBL/GenBank/DDBJ databases">
        <title>Genome Sequence of Bacillus pseudomycoides stain BUPM19.</title>
        <authorList>
            <person name="Farhat A."/>
        </authorList>
    </citation>
    <scope>NUCLEOTIDE SEQUENCE [LARGE SCALE GENOMIC DNA]</scope>
    <source>
        <strain evidence="3">BUPM19</strain>
    </source>
</reference>
<keyword evidence="3" id="KW-1185">Reference proteome</keyword>
<evidence type="ECO:0000313" key="3">
    <source>
        <dbReference type="Proteomes" id="UP001291930"/>
    </source>
</evidence>
<feature type="transmembrane region" description="Helical" evidence="1">
    <location>
        <begin position="126"/>
        <end position="145"/>
    </location>
</feature>
<comment type="caution">
    <text evidence="2">The sequence shown here is derived from an EMBL/GenBank/DDBJ whole genome shotgun (WGS) entry which is preliminary data.</text>
</comment>
<keyword evidence="1" id="KW-0472">Membrane</keyword>
<evidence type="ECO:0000313" key="2">
    <source>
        <dbReference type="EMBL" id="MDZ5609292.1"/>
    </source>
</evidence>
<evidence type="ECO:0000256" key="1">
    <source>
        <dbReference type="SAM" id="Phobius"/>
    </source>
</evidence>
<proteinExistence type="predicted"/>
<dbReference type="RefSeq" id="WP_374218807.1">
    <property type="nucleotide sequence ID" value="NZ_JAXOVW010000056.1"/>
</dbReference>
<dbReference type="Proteomes" id="UP001291930">
    <property type="component" value="Unassembled WGS sequence"/>
</dbReference>
<keyword evidence="1" id="KW-0812">Transmembrane</keyword>
<keyword evidence="1" id="KW-1133">Transmembrane helix</keyword>
<name>A0ABU5K1L9_9BACI</name>
<accession>A0ABU5K1L9</accession>
<dbReference type="EMBL" id="JAXOVW010000056">
    <property type="protein sequence ID" value="MDZ5609292.1"/>
    <property type="molecule type" value="Genomic_DNA"/>
</dbReference>
<gene>
    <name evidence="2" type="ORF">U2I54_20050</name>
</gene>
<organism evidence="2 3">
    <name type="scientific">Bacillus bingmayongensis</name>
    <dbReference type="NCBI Taxonomy" id="1150157"/>
    <lineage>
        <taxon>Bacteria</taxon>
        <taxon>Bacillati</taxon>
        <taxon>Bacillota</taxon>
        <taxon>Bacilli</taxon>
        <taxon>Bacillales</taxon>
        <taxon>Bacillaceae</taxon>
        <taxon>Bacillus</taxon>
    </lineage>
</organism>
<sequence length="146" mass="16616">MMQTQSNLYEISLNGPQALAWYNVEVKRGKHVYEFDIYLASDTISVYYIDQSGRQQMIASTEEMISMLVYEGDKQRYRNIVGDAEWVMLDGMASQRGMSREEELGKCVGRDGSGIGRVGAYEKTAYYGRSIFYVMSIPALLAFSIR</sequence>